<dbReference type="Gene3D" id="3.40.50.720">
    <property type="entry name" value="NAD(P)-binding Rossmann-like Domain"/>
    <property type="match status" value="1"/>
</dbReference>
<comment type="caution">
    <text evidence="1">The sequence shown here is derived from an EMBL/GenBank/DDBJ whole genome shotgun (WGS) entry which is preliminary data.</text>
</comment>
<evidence type="ECO:0000313" key="2">
    <source>
        <dbReference type="Proteomes" id="UP001175226"/>
    </source>
</evidence>
<dbReference type="EMBL" id="JAUEPT010000040">
    <property type="protein sequence ID" value="KAK0438992.1"/>
    <property type="molecule type" value="Genomic_DNA"/>
</dbReference>
<protein>
    <submittedName>
        <fullName evidence="1">Uncharacterized protein</fullName>
    </submittedName>
</protein>
<name>A0AA39MLS0_9AGAR</name>
<dbReference type="SUPFAM" id="SSF51735">
    <property type="entry name" value="NAD(P)-binding Rossmann-fold domains"/>
    <property type="match status" value="1"/>
</dbReference>
<keyword evidence="2" id="KW-1185">Reference proteome</keyword>
<gene>
    <name evidence="1" type="ORF">EV421DRAFT_1738178</name>
</gene>
<sequence>MASIELEDLIKQSVTQLNRKLAVEKERDNCIILSSMGFHCSERKGNAPGYFLALRHYRQALLAKNIIRHSATTTIIRTVAPSTKIFIVMLSVFPEHGISQCSRDIAIWIITGGGMEMFGQLIAKAFPANGVKVYITERRLDVLEQAATIQVDIRRRSGAKHIEEVGGKNDILVNKFIAYVPTKAALVGLWQRVLLGGVTGAWSEQLSAEVLGKSIPYLRLRQFPIIMSNLDGEVIYDPGEAHVDGTASQTGYVDGERCRCSWRSRWTPPC</sequence>
<accession>A0AA39MLS0</accession>
<organism evidence="1 2">
    <name type="scientific">Armillaria borealis</name>
    <dbReference type="NCBI Taxonomy" id="47425"/>
    <lineage>
        <taxon>Eukaryota</taxon>
        <taxon>Fungi</taxon>
        <taxon>Dikarya</taxon>
        <taxon>Basidiomycota</taxon>
        <taxon>Agaricomycotina</taxon>
        <taxon>Agaricomycetes</taxon>
        <taxon>Agaricomycetidae</taxon>
        <taxon>Agaricales</taxon>
        <taxon>Marasmiineae</taxon>
        <taxon>Physalacriaceae</taxon>
        <taxon>Armillaria</taxon>
    </lineage>
</organism>
<evidence type="ECO:0000313" key="1">
    <source>
        <dbReference type="EMBL" id="KAK0438992.1"/>
    </source>
</evidence>
<dbReference type="InterPro" id="IPR036291">
    <property type="entry name" value="NAD(P)-bd_dom_sf"/>
</dbReference>
<dbReference type="AlphaFoldDB" id="A0AA39MLS0"/>
<dbReference type="Proteomes" id="UP001175226">
    <property type="component" value="Unassembled WGS sequence"/>
</dbReference>
<proteinExistence type="predicted"/>
<reference evidence="1" key="1">
    <citation type="submission" date="2023-06" db="EMBL/GenBank/DDBJ databases">
        <authorList>
            <consortium name="Lawrence Berkeley National Laboratory"/>
            <person name="Ahrendt S."/>
            <person name="Sahu N."/>
            <person name="Indic B."/>
            <person name="Wong-Bajracharya J."/>
            <person name="Merenyi Z."/>
            <person name="Ke H.-M."/>
            <person name="Monk M."/>
            <person name="Kocsube S."/>
            <person name="Drula E."/>
            <person name="Lipzen A."/>
            <person name="Balint B."/>
            <person name="Henrissat B."/>
            <person name="Andreopoulos B."/>
            <person name="Martin F.M."/>
            <person name="Harder C.B."/>
            <person name="Rigling D."/>
            <person name="Ford K.L."/>
            <person name="Foster G.D."/>
            <person name="Pangilinan J."/>
            <person name="Papanicolaou A."/>
            <person name="Barry K."/>
            <person name="LaButti K."/>
            <person name="Viragh M."/>
            <person name="Koriabine M."/>
            <person name="Yan M."/>
            <person name="Riley R."/>
            <person name="Champramary S."/>
            <person name="Plett K.L."/>
            <person name="Tsai I.J."/>
            <person name="Slot J."/>
            <person name="Sipos G."/>
            <person name="Plett J."/>
            <person name="Nagy L.G."/>
            <person name="Grigoriev I.V."/>
        </authorList>
    </citation>
    <scope>NUCLEOTIDE SEQUENCE</scope>
    <source>
        <strain evidence="1">FPL87.14</strain>
    </source>
</reference>